<comment type="caution">
    <text evidence="1">The sequence shown here is derived from an EMBL/GenBank/DDBJ whole genome shotgun (WGS) entry which is preliminary data.</text>
</comment>
<dbReference type="SUPFAM" id="SSF51735">
    <property type="entry name" value="NAD(P)-binding Rossmann-fold domains"/>
    <property type="match status" value="1"/>
</dbReference>
<protein>
    <submittedName>
        <fullName evidence="1">Putative oxidoreductase</fullName>
    </submittedName>
</protein>
<dbReference type="RefSeq" id="WP_021690266.1">
    <property type="nucleotide sequence ID" value="NZ_BASZ01000005.1"/>
</dbReference>
<dbReference type="eggNOG" id="COG1028">
    <property type="taxonomic scope" value="Bacteria"/>
</dbReference>
<gene>
    <name evidence="1" type="ORF">NT2_05_02800</name>
</gene>
<accession>U2YL80</accession>
<dbReference type="PANTHER" id="PTHR44147">
    <property type="entry name" value="DEHYDROGENASE/REDUCTASE SDR FAMILY MEMBER 1"/>
    <property type="match status" value="1"/>
</dbReference>
<organism evidence="1 2">
    <name type="scientific">Caenibius tardaugens NBRC 16725</name>
    <dbReference type="NCBI Taxonomy" id="1219035"/>
    <lineage>
        <taxon>Bacteria</taxon>
        <taxon>Pseudomonadati</taxon>
        <taxon>Pseudomonadota</taxon>
        <taxon>Alphaproteobacteria</taxon>
        <taxon>Sphingomonadales</taxon>
        <taxon>Erythrobacteraceae</taxon>
        <taxon>Caenibius</taxon>
    </lineage>
</organism>
<dbReference type="Gene3D" id="3.40.50.720">
    <property type="entry name" value="NAD(P)-binding Rossmann-like Domain"/>
    <property type="match status" value="1"/>
</dbReference>
<dbReference type="Proteomes" id="UP000016568">
    <property type="component" value="Unassembled WGS sequence"/>
</dbReference>
<dbReference type="InterPro" id="IPR002347">
    <property type="entry name" value="SDR_fam"/>
</dbReference>
<evidence type="ECO:0000313" key="2">
    <source>
        <dbReference type="Proteomes" id="UP000016568"/>
    </source>
</evidence>
<dbReference type="EMBL" id="BASZ01000005">
    <property type="protein sequence ID" value="GAD49360.1"/>
    <property type="molecule type" value="Genomic_DNA"/>
</dbReference>
<dbReference type="PRINTS" id="PR00081">
    <property type="entry name" value="GDHRDH"/>
</dbReference>
<evidence type="ECO:0000313" key="1">
    <source>
        <dbReference type="EMBL" id="GAD49360.1"/>
    </source>
</evidence>
<name>U2YL80_9SPHN</name>
<keyword evidence="2" id="KW-1185">Reference proteome</keyword>
<proteinExistence type="predicted"/>
<reference evidence="1 2" key="1">
    <citation type="submission" date="2013-09" db="EMBL/GenBank/DDBJ databases">
        <title>Whole genome shotgun sequence of Novosphingobium tardaugens NBRC 16725.</title>
        <authorList>
            <person name="Isaki S."/>
            <person name="Hosoyama A."/>
            <person name="Tsuchikane K."/>
            <person name="Katsumata H."/>
            <person name="Ando Y."/>
            <person name="Yamazaki S."/>
            <person name="Fujita N."/>
        </authorList>
    </citation>
    <scope>NUCLEOTIDE SEQUENCE [LARGE SCALE GENOMIC DNA]</scope>
    <source>
        <strain evidence="1 2">NBRC 16725</strain>
    </source>
</reference>
<dbReference type="PANTHER" id="PTHR44147:SF2">
    <property type="entry name" value="DEHYDROGENASE_REDUCTASE SDR FAMILY MEMBER 1"/>
    <property type="match status" value="1"/>
</dbReference>
<dbReference type="InterPro" id="IPR036291">
    <property type="entry name" value="NAD(P)-bd_dom_sf"/>
</dbReference>
<dbReference type="AlphaFoldDB" id="U2YL80"/>
<sequence length="284" mass="29451">MNKGVAVVTGASRGAGQGIARALGAAGYTVYVTGRSQTPDASPLGGTIHETAAQVTAAGGRGIAFACDHADDEAVRDLFATVERDEGRLDILVNNAAAVSSDLIEKSPFWTRPVGMADIITVGLRSSYIAAHAAAPLLVAKPGSLLIFTSAPGAVNYAHGPAYGAQKAGTDKMAADMAVELRPFGVASVSIWMGLLKTARSAASMAEKPGQFDFLLPYMETPDFTGRLIAAMHSDPDIMALSGRTVIGAEQAREYGVLDLDGNSPDSLRPVVGGPFKYDDLIID</sequence>
<dbReference type="Pfam" id="PF00106">
    <property type="entry name" value="adh_short"/>
    <property type="match status" value="1"/>
</dbReference>